<reference evidence="9" key="1">
    <citation type="journal article" date="2019" name="Int. J. Syst. Evol. Microbiol.">
        <title>The Global Catalogue of Microorganisms (GCM) 10K type strain sequencing project: providing services to taxonomists for standard genome sequencing and annotation.</title>
        <authorList>
            <consortium name="The Broad Institute Genomics Platform"/>
            <consortium name="The Broad Institute Genome Sequencing Center for Infectious Disease"/>
            <person name="Wu L."/>
            <person name="Ma J."/>
        </authorList>
    </citation>
    <scope>NUCLEOTIDE SEQUENCE [LARGE SCALE GENOMIC DNA]</scope>
    <source>
        <strain evidence="9">IBRC 10765</strain>
    </source>
</reference>
<keyword evidence="9" id="KW-1185">Reference proteome</keyword>
<proteinExistence type="inferred from homology"/>
<sequence length="227" mass="24589">MKKLILLAALAGLVGLYVFFDVGQYINLAYLKAQQDNLNQFYVEHRLLMVAGYMALYVLMAALSLPGAAIMTLAGGAIFGLGVGLVAVSFASSIGATLAFLVARFLLRDSVEKRFPKQLASINAGVEREGAFYLFTLRLVPIFPFFIINLLMGLTAIRVWTYYWVSQVGMLAATAVYVNAGTQIAQIESLQGIASPTLLLSFALLGIFPLLAKRIVGFLKKRANAPA</sequence>
<feature type="transmembrane region" description="Helical" evidence="6">
    <location>
        <begin position="47"/>
        <end position="65"/>
    </location>
</feature>
<feature type="transmembrane region" description="Helical" evidence="6">
    <location>
        <begin position="131"/>
        <end position="152"/>
    </location>
</feature>
<evidence type="ECO:0000256" key="1">
    <source>
        <dbReference type="ARBA" id="ARBA00004651"/>
    </source>
</evidence>
<evidence type="ECO:0000256" key="3">
    <source>
        <dbReference type="ARBA" id="ARBA00022692"/>
    </source>
</evidence>
<gene>
    <name evidence="8" type="ORF">ACFOOG_03085</name>
</gene>
<feature type="domain" description="VTT" evidence="7">
    <location>
        <begin position="69"/>
        <end position="182"/>
    </location>
</feature>
<keyword evidence="2 6" id="KW-1003">Cell membrane</keyword>
<comment type="similarity">
    <text evidence="6">Belongs to the TVP38/TMEM64 family.</text>
</comment>
<keyword evidence="5 6" id="KW-0472">Membrane</keyword>
<evidence type="ECO:0000313" key="9">
    <source>
        <dbReference type="Proteomes" id="UP001595617"/>
    </source>
</evidence>
<comment type="subcellular location">
    <subcellularLocation>
        <location evidence="1 6">Cell membrane</location>
        <topology evidence="1 6">Multi-pass membrane protein</topology>
    </subcellularLocation>
</comment>
<dbReference type="Pfam" id="PF09335">
    <property type="entry name" value="VTT_dom"/>
    <property type="match status" value="1"/>
</dbReference>
<dbReference type="PANTHER" id="PTHR12677:SF59">
    <property type="entry name" value="GOLGI APPARATUS MEMBRANE PROTEIN TVP38-RELATED"/>
    <property type="match status" value="1"/>
</dbReference>
<evidence type="ECO:0000313" key="8">
    <source>
        <dbReference type="EMBL" id="MFC3851809.1"/>
    </source>
</evidence>
<evidence type="ECO:0000259" key="7">
    <source>
        <dbReference type="Pfam" id="PF09335"/>
    </source>
</evidence>
<dbReference type="InterPro" id="IPR032816">
    <property type="entry name" value="VTT_dom"/>
</dbReference>
<comment type="caution">
    <text evidence="8">The sequence shown here is derived from an EMBL/GenBank/DDBJ whole genome shotgun (WGS) entry which is preliminary data.</text>
</comment>
<comment type="caution">
    <text evidence="6">Lacks conserved residue(s) required for the propagation of feature annotation.</text>
</comment>
<accession>A0ABV7ZV43</accession>
<evidence type="ECO:0000256" key="5">
    <source>
        <dbReference type="ARBA" id="ARBA00023136"/>
    </source>
</evidence>
<feature type="transmembrane region" description="Helical" evidence="6">
    <location>
        <begin position="192"/>
        <end position="212"/>
    </location>
</feature>
<dbReference type="RefSeq" id="WP_380693235.1">
    <property type="nucleotide sequence ID" value="NZ_JBHRYR010000002.1"/>
</dbReference>
<dbReference type="EMBL" id="JBHRYR010000002">
    <property type="protein sequence ID" value="MFC3851809.1"/>
    <property type="molecule type" value="Genomic_DNA"/>
</dbReference>
<evidence type="ECO:0000256" key="2">
    <source>
        <dbReference type="ARBA" id="ARBA00022475"/>
    </source>
</evidence>
<dbReference type="PANTHER" id="PTHR12677">
    <property type="entry name" value="GOLGI APPARATUS MEMBRANE PROTEIN TVP38-RELATED"/>
    <property type="match status" value="1"/>
</dbReference>
<feature type="transmembrane region" description="Helical" evidence="6">
    <location>
        <begin position="77"/>
        <end position="107"/>
    </location>
</feature>
<evidence type="ECO:0000256" key="6">
    <source>
        <dbReference type="RuleBase" id="RU366058"/>
    </source>
</evidence>
<organism evidence="8 9">
    <name type="scientific">Saccharospirillum mangrovi</name>
    <dbReference type="NCBI Taxonomy" id="2161747"/>
    <lineage>
        <taxon>Bacteria</taxon>
        <taxon>Pseudomonadati</taxon>
        <taxon>Pseudomonadota</taxon>
        <taxon>Gammaproteobacteria</taxon>
        <taxon>Oceanospirillales</taxon>
        <taxon>Saccharospirillaceae</taxon>
        <taxon>Saccharospirillum</taxon>
    </lineage>
</organism>
<dbReference type="InterPro" id="IPR015414">
    <property type="entry name" value="TMEM64"/>
</dbReference>
<dbReference type="Proteomes" id="UP001595617">
    <property type="component" value="Unassembled WGS sequence"/>
</dbReference>
<name>A0ABV7ZV43_9GAMM</name>
<keyword evidence="4 6" id="KW-1133">Transmembrane helix</keyword>
<keyword evidence="3 6" id="KW-0812">Transmembrane</keyword>
<protein>
    <recommendedName>
        <fullName evidence="6">TVP38/TMEM64 family membrane protein</fullName>
    </recommendedName>
</protein>
<evidence type="ECO:0000256" key="4">
    <source>
        <dbReference type="ARBA" id="ARBA00022989"/>
    </source>
</evidence>